<comment type="caution">
    <text evidence="2">The sequence shown here is derived from an EMBL/GenBank/DDBJ whole genome shotgun (WGS) entry which is preliminary data.</text>
</comment>
<feature type="region of interest" description="Disordered" evidence="1">
    <location>
        <begin position="679"/>
        <end position="705"/>
    </location>
</feature>
<feature type="region of interest" description="Disordered" evidence="1">
    <location>
        <begin position="591"/>
        <end position="620"/>
    </location>
</feature>
<dbReference type="AlphaFoldDB" id="A0AAN6UGU8"/>
<feature type="compositionally biased region" description="Pro residues" evidence="1">
    <location>
        <begin position="418"/>
        <end position="427"/>
    </location>
</feature>
<protein>
    <submittedName>
        <fullName evidence="2">Uncharacterized protein</fullName>
    </submittedName>
</protein>
<feature type="compositionally biased region" description="Low complexity" evidence="1">
    <location>
        <begin position="326"/>
        <end position="340"/>
    </location>
</feature>
<name>A0AAN6UGU8_9PEZI</name>
<dbReference type="EMBL" id="MU853417">
    <property type="protein sequence ID" value="KAK4132529.1"/>
    <property type="molecule type" value="Genomic_DNA"/>
</dbReference>
<reference evidence="2" key="2">
    <citation type="submission" date="2023-05" db="EMBL/GenBank/DDBJ databases">
        <authorList>
            <consortium name="Lawrence Berkeley National Laboratory"/>
            <person name="Steindorff A."/>
            <person name="Hensen N."/>
            <person name="Bonometti L."/>
            <person name="Westerberg I."/>
            <person name="Brannstrom I.O."/>
            <person name="Guillou S."/>
            <person name="Cros-Aarteil S."/>
            <person name="Calhoun S."/>
            <person name="Haridas S."/>
            <person name="Kuo A."/>
            <person name="Mondo S."/>
            <person name="Pangilinan J."/>
            <person name="Riley R."/>
            <person name="Labutti K."/>
            <person name="Andreopoulos B."/>
            <person name="Lipzen A."/>
            <person name="Chen C."/>
            <person name="Yanf M."/>
            <person name="Daum C."/>
            <person name="Ng V."/>
            <person name="Clum A."/>
            <person name="Ohm R."/>
            <person name="Martin F."/>
            <person name="Silar P."/>
            <person name="Natvig D."/>
            <person name="Lalanne C."/>
            <person name="Gautier V."/>
            <person name="Ament-Velasquez S.L."/>
            <person name="Kruys A."/>
            <person name="Hutchinson M.I."/>
            <person name="Powell A.J."/>
            <person name="Barry K."/>
            <person name="Miller A.N."/>
            <person name="Grigoriev I.V."/>
            <person name="Debuchy R."/>
            <person name="Gladieux P."/>
            <person name="Thoren M.H."/>
            <person name="Johannesson H."/>
        </authorList>
    </citation>
    <scope>NUCLEOTIDE SEQUENCE</scope>
    <source>
        <strain evidence="2">CBS 123565</strain>
    </source>
</reference>
<feature type="compositionally biased region" description="Acidic residues" evidence="1">
    <location>
        <begin position="448"/>
        <end position="457"/>
    </location>
</feature>
<dbReference type="Proteomes" id="UP001304895">
    <property type="component" value="Unassembled WGS sequence"/>
</dbReference>
<accession>A0AAN6UGU8</accession>
<gene>
    <name evidence="2" type="ORF">BT67DRAFT_80278</name>
</gene>
<feature type="region of interest" description="Disordered" evidence="1">
    <location>
        <begin position="763"/>
        <end position="786"/>
    </location>
</feature>
<feature type="region of interest" description="Disordered" evidence="1">
    <location>
        <begin position="372"/>
        <end position="564"/>
    </location>
</feature>
<feature type="compositionally biased region" description="Low complexity" evidence="1">
    <location>
        <begin position="524"/>
        <end position="539"/>
    </location>
</feature>
<sequence>MAFPQHQSARLSDAQLPIMLVPHVDDGSVDPDLEPDTGNGHEEPASSSAPQHPILSMQQAFAESLVEATHSDVFSKPTLRTGDAKARREELLDQAKLDPPPTALWRGRPGQRTHELCRLMAQISFGVYLLLNGMANSQTLVISILQGHIREVDEFLETTLEDLDLATKDMEERSGHLKLPMDNIALFEHMLKDCNFRLQILERNQRIDHILARSQMALKQTMWDLAEGLEATREFAIYLAEQQHGSWQRDHPDVIDTFQSMKGNTGGWFNAFVDLQAKGNSLNVIVLRLIEIVSEMGRRAGQATCNPPDCTKHHPSLQHTPQPSDSDASSITTPPASSPQIISVSAPRLSLRLSALETADLSLGVEYQLATAREAPGEEDKVTPPPELMVTSRSPPPESPPESLIESPRESPAGSPSGSPPRSPPARNPRRLSQRPEALLNLPKLEVPENDEDEEEAAPYLLQPRTYTPQPSPQPSPRFVAERSKPGAEEAYESGRSSTSSVESAAQLKIEQAKPRVKRISLKPQAQQPRVVQVRSRASLKPPPRPDPEPDSQPVSRADPAQAPEVYIAPEQGLELATMDVHAMKRTSLRQRISLKTNPPQAIQVPSPTILQRPQHPSYRGYQAPDSAYVSDMERQALGSMASINSSLADFPQPPFVHPGMIPSPHSERQFFRPVQASPYSPLQQRPHTSGTVGPHHFPAPPRNLPSAMGMSMMSSASTRTTKTAGATTVKKKRSAFGWLKKAFSLDEEERAAFEQKRNEAMTNRYYEPKSPQFLDGKRIRPRPAY</sequence>
<feature type="compositionally biased region" description="Low complexity" evidence="1">
    <location>
        <begin position="401"/>
        <end position="417"/>
    </location>
</feature>
<evidence type="ECO:0000313" key="2">
    <source>
        <dbReference type="EMBL" id="KAK4132529.1"/>
    </source>
</evidence>
<evidence type="ECO:0000313" key="3">
    <source>
        <dbReference type="Proteomes" id="UP001304895"/>
    </source>
</evidence>
<organism evidence="2 3">
    <name type="scientific">Trichocladium antarcticum</name>
    <dbReference type="NCBI Taxonomy" id="1450529"/>
    <lineage>
        <taxon>Eukaryota</taxon>
        <taxon>Fungi</taxon>
        <taxon>Dikarya</taxon>
        <taxon>Ascomycota</taxon>
        <taxon>Pezizomycotina</taxon>
        <taxon>Sordariomycetes</taxon>
        <taxon>Sordariomycetidae</taxon>
        <taxon>Sordariales</taxon>
        <taxon>Chaetomiaceae</taxon>
        <taxon>Trichocladium</taxon>
    </lineage>
</organism>
<proteinExistence type="predicted"/>
<feature type="compositionally biased region" description="Polar residues" evidence="1">
    <location>
        <begin position="679"/>
        <end position="692"/>
    </location>
</feature>
<feature type="region of interest" description="Disordered" evidence="1">
    <location>
        <begin position="23"/>
        <end position="50"/>
    </location>
</feature>
<feature type="compositionally biased region" description="Low complexity" evidence="1">
    <location>
        <begin position="494"/>
        <end position="504"/>
    </location>
</feature>
<feature type="region of interest" description="Disordered" evidence="1">
    <location>
        <begin position="300"/>
        <end position="340"/>
    </location>
</feature>
<reference evidence="2" key="1">
    <citation type="journal article" date="2023" name="Mol. Phylogenet. Evol.">
        <title>Genome-scale phylogeny and comparative genomics of the fungal order Sordariales.</title>
        <authorList>
            <person name="Hensen N."/>
            <person name="Bonometti L."/>
            <person name="Westerberg I."/>
            <person name="Brannstrom I.O."/>
            <person name="Guillou S."/>
            <person name="Cros-Aarteil S."/>
            <person name="Calhoun S."/>
            <person name="Haridas S."/>
            <person name="Kuo A."/>
            <person name="Mondo S."/>
            <person name="Pangilinan J."/>
            <person name="Riley R."/>
            <person name="LaButti K."/>
            <person name="Andreopoulos B."/>
            <person name="Lipzen A."/>
            <person name="Chen C."/>
            <person name="Yan M."/>
            <person name="Daum C."/>
            <person name="Ng V."/>
            <person name="Clum A."/>
            <person name="Steindorff A."/>
            <person name="Ohm R.A."/>
            <person name="Martin F."/>
            <person name="Silar P."/>
            <person name="Natvig D.O."/>
            <person name="Lalanne C."/>
            <person name="Gautier V."/>
            <person name="Ament-Velasquez S.L."/>
            <person name="Kruys A."/>
            <person name="Hutchinson M.I."/>
            <person name="Powell A.J."/>
            <person name="Barry K."/>
            <person name="Miller A.N."/>
            <person name="Grigoriev I.V."/>
            <person name="Debuchy R."/>
            <person name="Gladieux P."/>
            <person name="Hiltunen Thoren M."/>
            <person name="Johannesson H."/>
        </authorList>
    </citation>
    <scope>NUCLEOTIDE SEQUENCE</scope>
    <source>
        <strain evidence="2">CBS 123565</strain>
    </source>
</reference>
<feature type="compositionally biased region" description="Polar residues" evidence="1">
    <location>
        <begin position="591"/>
        <end position="612"/>
    </location>
</feature>
<evidence type="ECO:0000256" key="1">
    <source>
        <dbReference type="SAM" id="MobiDB-lite"/>
    </source>
</evidence>
<keyword evidence="3" id="KW-1185">Reference proteome</keyword>